<dbReference type="AlphaFoldDB" id="A0A1V6LR65"/>
<protein>
    <submittedName>
        <fullName evidence="1">Uncharacterized protein</fullName>
    </submittedName>
</protein>
<dbReference type="RefSeq" id="WP_010518188.1">
    <property type="nucleotide sequence ID" value="NZ_AFOE01000018.1"/>
</dbReference>
<dbReference type="OrthoDB" id="1191109at2"/>
<sequence length="178" mass="20724">MTRFFTSTLVLLLITFASCKTQSPDLYYSKTTKSTDIFWGFGSKDLKSFIEFRDANNLVAIQNNRKVKTISIQEHIETFLIPNVESYIMEIESLKPTEETKDMINASLALYNFAHETYKNDYIAIAQLIDNREDATTIQDLMIHLDQEKRKKLKSLYQDLMQTSVPYAKQHDLTVSRF</sequence>
<dbReference type="PROSITE" id="PS51257">
    <property type="entry name" value="PROKAR_LIPOPROTEIN"/>
    <property type="match status" value="1"/>
</dbReference>
<evidence type="ECO:0000313" key="1">
    <source>
        <dbReference type="EMBL" id="OQD42547.1"/>
    </source>
</evidence>
<name>A0A1V6LR65_9FLAO</name>
<reference evidence="1 2" key="1">
    <citation type="submission" date="2016-12" db="EMBL/GenBank/DDBJ databases">
        <authorList>
            <person name="Song W.-J."/>
            <person name="Kurnit D.M."/>
        </authorList>
    </citation>
    <scope>NUCLEOTIDE SEQUENCE [LARGE SCALE GENOMIC DNA]</scope>
    <source>
        <strain evidence="1 2">HSG9</strain>
    </source>
</reference>
<dbReference type="Proteomes" id="UP000191680">
    <property type="component" value="Unassembled WGS sequence"/>
</dbReference>
<dbReference type="EMBL" id="MTBC01000006">
    <property type="protein sequence ID" value="OQD42547.1"/>
    <property type="molecule type" value="Genomic_DNA"/>
</dbReference>
<comment type="caution">
    <text evidence="1">The sequence shown here is derived from an EMBL/GenBank/DDBJ whole genome shotgun (WGS) entry which is preliminary data.</text>
</comment>
<accession>A0A1V6LR65</accession>
<keyword evidence="2" id="KW-1185">Reference proteome</keyword>
<proteinExistence type="predicted"/>
<organism evidence="1 2">
    <name type="scientific">Croceivirga radicis</name>
    <dbReference type="NCBI Taxonomy" id="1929488"/>
    <lineage>
        <taxon>Bacteria</taxon>
        <taxon>Pseudomonadati</taxon>
        <taxon>Bacteroidota</taxon>
        <taxon>Flavobacteriia</taxon>
        <taxon>Flavobacteriales</taxon>
        <taxon>Flavobacteriaceae</taxon>
        <taxon>Croceivirga</taxon>
    </lineage>
</organism>
<evidence type="ECO:0000313" key="2">
    <source>
        <dbReference type="Proteomes" id="UP000191680"/>
    </source>
</evidence>
<gene>
    <name evidence="1" type="ORF">BUL40_10525</name>
</gene>